<dbReference type="EMBL" id="LXQA010400283">
    <property type="protein sequence ID" value="MCI49374.1"/>
    <property type="molecule type" value="Genomic_DNA"/>
</dbReference>
<dbReference type="AlphaFoldDB" id="A0A392SMF9"/>
<reference evidence="2 3" key="1">
    <citation type="journal article" date="2018" name="Front. Plant Sci.">
        <title>Red Clover (Trifolium pratense) and Zigzag Clover (T. medium) - A Picture of Genomic Similarities and Differences.</title>
        <authorList>
            <person name="Dluhosova J."/>
            <person name="Istvanek J."/>
            <person name="Nedelnik J."/>
            <person name="Repkova J."/>
        </authorList>
    </citation>
    <scope>NUCLEOTIDE SEQUENCE [LARGE SCALE GENOMIC DNA]</scope>
    <source>
        <strain evidence="3">cv. 10/8</strain>
        <tissue evidence="2">Leaf</tissue>
    </source>
</reference>
<sequence>QFHSLYLPNLWCFRAPEAERKKKEETERLAKLDEIYDKRRQREREIEEKAEKQKREALLGRPIEPALRPYEPPARRPLESRTAAPSTSKAPAPGKYVPKFRR</sequence>
<evidence type="ECO:0000256" key="1">
    <source>
        <dbReference type="SAM" id="MobiDB-lite"/>
    </source>
</evidence>
<accession>A0A392SMF9</accession>
<comment type="caution">
    <text evidence="2">The sequence shown here is derived from an EMBL/GenBank/DDBJ whole genome shotgun (WGS) entry which is preliminary data.</text>
</comment>
<feature type="non-terminal residue" evidence="2">
    <location>
        <position position="1"/>
    </location>
</feature>
<keyword evidence="3" id="KW-1185">Reference proteome</keyword>
<keyword evidence="2" id="KW-0396">Initiation factor</keyword>
<organism evidence="2 3">
    <name type="scientific">Trifolium medium</name>
    <dbReference type="NCBI Taxonomy" id="97028"/>
    <lineage>
        <taxon>Eukaryota</taxon>
        <taxon>Viridiplantae</taxon>
        <taxon>Streptophyta</taxon>
        <taxon>Embryophyta</taxon>
        <taxon>Tracheophyta</taxon>
        <taxon>Spermatophyta</taxon>
        <taxon>Magnoliopsida</taxon>
        <taxon>eudicotyledons</taxon>
        <taxon>Gunneridae</taxon>
        <taxon>Pentapetalae</taxon>
        <taxon>rosids</taxon>
        <taxon>fabids</taxon>
        <taxon>Fabales</taxon>
        <taxon>Fabaceae</taxon>
        <taxon>Papilionoideae</taxon>
        <taxon>50 kb inversion clade</taxon>
        <taxon>NPAAA clade</taxon>
        <taxon>Hologalegina</taxon>
        <taxon>IRL clade</taxon>
        <taxon>Trifolieae</taxon>
        <taxon>Trifolium</taxon>
    </lineage>
</organism>
<feature type="region of interest" description="Disordered" evidence="1">
    <location>
        <begin position="41"/>
        <end position="102"/>
    </location>
</feature>
<name>A0A392SMF9_9FABA</name>
<keyword evidence="2" id="KW-0648">Protein biosynthesis</keyword>
<proteinExistence type="predicted"/>
<evidence type="ECO:0000313" key="2">
    <source>
        <dbReference type="EMBL" id="MCI49374.1"/>
    </source>
</evidence>
<feature type="compositionally biased region" description="Low complexity" evidence="1">
    <location>
        <begin position="82"/>
        <end position="93"/>
    </location>
</feature>
<evidence type="ECO:0000313" key="3">
    <source>
        <dbReference type="Proteomes" id="UP000265520"/>
    </source>
</evidence>
<feature type="compositionally biased region" description="Basic and acidic residues" evidence="1">
    <location>
        <begin position="41"/>
        <end position="58"/>
    </location>
</feature>
<dbReference type="Proteomes" id="UP000265520">
    <property type="component" value="Unassembled WGS sequence"/>
</dbReference>
<feature type="non-terminal residue" evidence="2">
    <location>
        <position position="102"/>
    </location>
</feature>
<protein>
    <submittedName>
        <fullName evidence="2">Eukaryotic translation initiation factor 3 subunit A</fullName>
    </submittedName>
</protein>
<dbReference type="GO" id="GO:0003743">
    <property type="term" value="F:translation initiation factor activity"/>
    <property type="evidence" value="ECO:0007669"/>
    <property type="project" value="UniProtKB-KW"/>
</dbReference>